<feature type="region of interest" description="Disordered" evidence="1">
    <location>
        <begin position="388"/>
        <end position="411"/>
    </location>
</feature>
<dbReference type="RefSeq" id="XP_026283541.1">
    <property type="nucleotide sequence ID" value="XM_026427756.2"/>
</dbReference>
<feature type="compositionally biased region" description="Polar residues" evidence="1">
    <location>
        <begin position="345"/>
        <end position="356"/>
    </location>
</feature>
<gene>
    <name evidence="3" type="primary">LOC113209975</name>
</gene>
<organism evidence="2 3">
    <name type="scientific">Frankliniella occidentalis</name>
    <name type="common">Western flower thrips</name>
    <name type="synonym">Euthrips occidentalis</name>
    <dbReference type="NCBI Taxonomy" id="133901"/>
    <lineage>
        <taxon>Eukaryota</taxon>
        <taxon>Metazoa</taxon>
        <taxon>Ecdysozoa</taxon>
        <taxon>Arthropoda</taxon>
        <taxon>Hexapoda</taxon>
        <taxon>Insecta</taxon>
        <taxon>Pterygota</taxon>
        <taxon>Neoptera</taxon>
        <taxon>Paraneoptera</taxon>
        <taxon>Thysanoptera</taxon>
        <taxon>Terebrantia</taxon>
        <taxon>Thripoidea</taxon>
        <taxon>Thripidae</taxon>
        <taxon>Frankliniella</taxon>
    </lineage>
</organism>
<feature type="region of interest" description="Disordered" evidence="1">
    <location>
        <begin position="93"/>
        <end position="129"/>
    </location>
</feature>
<accession>A0A6J1SYK5</accession>
<evidence type="ECO:0000313" key="2">
    <source>
        <dbReference type="Proteomes" id="UP000504606"/>
    </source>
</evidence>
<dbReference type="GeneID" id="113209975"/>
<evidence type="ECO:0000313" key="3">
    <source>
        <dbReference type="RefSeq" id="XP_026283541.1"/>
    </source>
</evidence>
<feature type="compositionally biased region" description="Polar residues" evidence="1">
    <location>
        <begin position="402"/>
        <end position="411"/>
    </location>
</feature>
<reference evidence="3" key="1">
    <citation type="submission" date="2025-08" db="UniProtKB">
        <authorList>
            <consortium name="RefSeq"/>
        </authorList>
    </citation>
    <scope>IDENTIFICATION</scope>
    <source>
        <tissue evidence="3">Whole organism</tissue>
    </source>
</reference>
<dbReference type="KEGG" id="foc:113209975"/>
<name>A0A6J1SYK5_FRAOC</name>
<proteinExistence type="predicted"/>
<dbReference type="Proteomes" id="UP000504606">
    <property type="component" value="Unplaced"/>
</dbReference>
<evidence type="ECO:0000256" key="1">
    <source>
        <dbReference type="SAM" id="MobiDB-lite"/>
    </source>
</evidence>
<sequence>MAPKYVLVFWTKSRKISVVHENSFVKSFGADGDEIPICEGTIRMVLIGDKRYEARVLRLCSSKKYLESLVVTKDGEILLHGAKPPCKDLLAQKSKLQDDDTEDHSSASDRNILKPLPRNSDEQPVGQNGTTDCTHGCPGCCSGTLPPFPTLPDGFVSTLVSLAEYFQQFQNTTSDKVVVPSAPAMSKNPDSWQWPSREKIELKKGAGVWIDAIKLEKILGQADITKKPPHQTLVKSLLLDLLGLEKYVETSAEKIDRRLISAVVGFTNDKYPELAQPVERYYRCINLNRGYMQKRKNEGAFGFEETGESNSSRTRRSEVSRSSKRFSEEMTSSRPKRGRKPKETPSFTDSNSLSNYEGSDQLVIPLECESDEEIPILSSNDVNNIFVVPSSNSNTESSQPSGTQSRKSLGSNVEVYDLHDDGEETFTRESPAVKVEPDFSHLEIEGALDIDF</sequence>
<keyword evidence="2" id="KW-1185">Reference proteome</keyword>
<feature type="compositionally biased region" description="Basic and acidic residues" evidence="1">
    <location>
        <begin position="95"/>
        <end position="107"/>
    </location>
</feature>
<dbReference type="AlphaFoldDB" id="A0A6J1SYK5"/>
<feature type="compositionally biased region" description="Low complexity" evidence="1">
    <location>
        <begin position="389"/>
        <end position="401"/>
    </location>
</feature>
<feature type="region of interest" description="Disordered" evidence="1">
    <location>
        <begin position="302"/>
        <end position="356"/>
    </location>
</feature>
<dbReference type="OrthoDB" id="8191973at2759"/>
<feature type="compositionally biased region" description="Basic and acidic residues" evidence="1">
    <location>
        <begin position="315"/>
        <end position="328"/>
    </location>
</feature>
<protein>
    <submittedName>
        <fullName evidence="3">Uncharacterized protein LOC113209975</fullName>
    </submittedName>
</protein>